<dbReference type="Gene3D" id="1.50.10.10">
    <property type="match status" value="1"/>
</dbReference>
<feature type="domain" description="Bacterial alpha-L-rhamnosidase N-terminal" evidence="1">
    <location>
        <begin position="56"/>
        <end position="144"/>
    </location>
</feature>
<dbReference type="InterPro" id="IPR035396">
    <property type="entry name" value="Bac_rhamnosid6H"/>
</dbReference>
<dbReference type="InterPro" id="IPR008979">
    <property type="entry name" value="Galactose-bd-like_sf"/>
</dbReference>
<sequence length="953" mass="109921">MKRIYFFWVIIVLWAISETVTAQDIRPTMVWNRETGSLRNEMLYFRRDVTLASAAQQAILHVYADSRYALYVNETYLGFGPLRSYHKNPYYDTHDITPYLKKGKNVIALKVLSNGMQTYQLYDNKGGFSSWGNIVTDSQNIDLNVTKGWKVKSAEGVEQDMPRLSFAAGAIEVNDYRLDTHWNSCKLESTEAWSSPKPLKAQDAWGKFHVRHLPYLTNEKIAVEPTIKAYPVCEEEKLYSFRIPVPDYNLQEYNRSYQGAAYTYIYSPKAQKVQAGLWWGKYALNGQPIKKIGRKNQQVHREDYEFPLRQGWNLLTCQYGVIWGSWDFYMSLPADQNIIVSATREDLAKGTFYTYCPKDLQLNAAIKALNLSTLPTEKINGKAIDWTLQKPGLANTSPARDLAWTQPELQHPIKLKKNGKLKLPPSETGTVIYANFREIQLGRLFIEGQFPEGTIIDIGFSEELNKDGFPYLYRREQINAGIRYITSKDIQSYETFKPYGAKYLKIIIRNPGGTAKIHQIGTYRQVFPFETAGSFHCSDTNLNKIWEAGWRTLQLCAEDSYTDTPFRERGLYAGDMLPEVAITMATTGDLRLAEYSLAVFQDMYYPYMYENYDGVHMDFPFITLLTMNYVKDYSGDWSLIEKYYDNYKNLLLTNLNRKNGEGLIEAHHVFTEWSKINKTDAAMGSLQAIIYQSMSILKTWALHLNKPEEEIAFYESEMTQLKSVFNRLLWDDSRGLYYDGIKQGELIDDQHLSTSIWAMLYGLTNPEQNQRIEENLSEELKDIGQEFRGRKIASYSSYYLFAYLYQQGKTALADEFMKAHWGKMVEGRAYPTVWENFDIDHNQGTSSHAWSGHPTYFLSTEILGVNLGFNKPFDRNIIEIMPQSSYLDWAKGTVMHPLGPVEVSWEVHEDKLYVDYRAPKGAKVFITPRGRLSDLKLIINQKALEVEKVAKGK</sequence>
<evidence type="ECO:0008006" key="5">
    <source>
        <dbReference type="Google" id="ProtNLM"/>
    </source>
</evidence>
<evidence type="ECO:0000313" key="4">
    <source>
        <dbReference type="Proteomes" id="UP001310022"/>
    </source>
</evidence>
<dbReference type="AlphaFoldDB" id="A0AAN4W468"/>
<dbReference type="SUPFAM" id="SSF48208">
    <property type="entry name" value="Six-hairpin glycosidases"/>
    <property type="match status" value="1"/>
</dbReference>
<evidence type="ECO:0000259" key="2">
    <source>
        <dbReference type="Pfam" id="PF17389"/>
    </source>
</evidence>
<comment type="caution">
    <text evidence="3">The sequence shown here is derived from an EMBL/GenBank/DDBJ whole genome shotgun (WGS) entry which is preliminary data.</text>
</comment>
<dbReference type="InterPro" id="IPR012341">
    <property type="entry name" value="6hp_glycosidase-like_sf"/>
</dbReference>
<accession>A0AAN4W468</accession>
<proteinExistence type="predicted"/>
<dbReference type="RefSeq" id="WP_338239391.1">
    <property type="nucleotide sequence ID" value="NZ_BQKE01000005.1"/>
</dbReference>
<dbReference type="Pfam" id="PF17389">
    <property type="entry name" value="Bac_rhamnosid6H"/>
    <property type="match status" value="1"/>
</dbReference>
<gene>
    <name evidence="3" type="ORF">PEDI_48750</name>
</gene>
<keyword evidence="4" id="KW-1185">Reference proteome</keyword>
<dbReference type="InterPro" id="IPR008928">
    <property type="entry name" value="6-hairpin_glycosidase_sf"/>
</dbReference>
<organism evidence="3 4">
    <name type="scientific">Persicobacter diffluens</name>
    <dbReference type="NCBI Taxonomy" id="981"/>
    <lineage>
        <taxon>Bacteria</taxon>
        <taxon>Pseudomonadati</taxon>
        <taxon>Bacteroidota</taxon>
        <taxon>Cytophagia</taxon>
        <taxon>Cytophagales</taxon>
        <taxon>Persicobacteraceae</taxon>
        <taxon>Persicobacter</taxon>
    </lineage>
</organism>
<name>A0AAN4W468_9BACT</name>
<dbReference type="PANTHER" id="PTHR34987">
    <property type="entry name" value="C, PUTATIVE (AFU_ORTHOLOGUE AFUA_3G02880)-RELATED"/>
    <property type="match status" value="1"/>
</dbReference>
<dbReference type="EMBL" id="BQKE01000005">
    <property type="protein sequence ID" value="GJM64323.1"/>
    <property type="molecule type" value="Genomic_DNA"/>
</dbReference>
<feature type="domain" description="Alpha-L-rhamnosidase six-hairpin glycosidase" evidence="2">
    <location>
        <begin position="531"/>
        <end position="860"/>
    </location>
</feature>
<dbReference type="SUPFAM" id="SSF49785">
    <property type="entry name" value="Galactose-binding domain-like"/>
    <property type="match status" value="1"/>
</dbReference>
<dbReference type="Pfam" id="PF08531">
    <property type="entry name" value="Bac_rhamnosid_N"/>
    <property type="match status" value="1"/>
</dbReference>
<evidence type="ECO:0000313" key="3">
    <source>
        <dbReference type="EMBL" id="GJM64323.1"/>
    </source>
</evidence>
<protein>
    <recommendedName>
        <fullName evidence="5">Alpha-L-rhamnosidase</fullName>
    </recommendedName>
</protein>
<dbReference type="Gene3D" id="2.60.120.260">
    <property type="entry name" value="Galactose-binding domain-like"/>
    <property type="match status" value="3"/>
</dbReference>
<reference evidence="3 4" key="1">
    <citation type="submission" date="2021-12" db="EMBL/GenBank/DDBJ databases">
        <title>Genome sequencing of bacteria with rrn-lacking chromosome and rrn-plasmid.</title>
        <authorList>
            <person name="Anda M."/>
            <person name="Iwasaki W."/>
        </authorList>
    </citation>
    <scope>NUCLEOTIDE SEQUENCE [LARGE SCALE GENOMIC DNA]</scope>
    <source>
        <strain evidence="3 4">NBRC 15940</strain>
    </source>
</reference>
<dbReference type="GO" id="GO:0005975">
    <property type="term" value="P:carbohydrate metabolic process"/>
    <property type="evidence" value="ECO:0007669"/>
    <property type="project" value="InterPro"/>
</dbReference>
<evidence type="ECO:0000259" key="1">
    <source>
        <dbReference type="Pfam" id="PF08531"/>
    </source>
</evidence>
<dbReference type="Proteomes" id="UP001310022">
    <property type="component" value="Unassembled WGS sequence"/>
</dbReference>
<dbReference type="InterPro" id="IPR013737">
    <property type="entry name" value="Bac_rhamnosid_N"/>
</dbReference>
<dbReference type="Gene3D" id="2.60.420.10">
    <property type="entry name" value="Maltose phosphorylase, domain 3"/>
    <property type="match status" value="1"/>
</dbReference>
<dbReference type="PANTHER" id="PTHR34987:SF4">
    <property type="entry name" value="ALPHA-L-RHAMNOSIDASE C-TERMINAL DOMAIN-CONTAINING PROTEIN"/>
    <property type="match status" value="1"/>
</dbReference>